<gene>
    <name evidence="15" type="ORF">CTEN210_15519</name>
</gene>
<keyword evidence="14" id="KW-0732">Signal</keyword>
<accession>A0AAD3HDH8</accession>
<feature type="transmembrane region" description="Helical" evidence="13">
    <location>
        <begin position="252"/>
        <end position="269"/>
    </location>
</feature>
<protein>
    <submittedName>
        <fullName evidence="15">Mitochondrial carrier</fullName>
    </submittedName>
</protein>
<dbReference type="AlphaFoldDB" id="A0AAD3HDH8"/>
<keyword evidence="3 11" id="KW-0813">Transport</keyword>
<dbReference type="Gene3D" id="1.50.40.10">
    <property type="entry name" value="Mitochondrial carrier domain"/>
    <property type="match status" value="1"/>
</dbReference>
<evidence type="ECO:0000313" key="16">
    <source>
        <dbReference type="Proteomes" id="UP001054902"/>
    </source>
</evidence>
<evidence type="ECO:0000256" key="8">
    <source>
        <dbReference type="ARBA" id="ARBA00023128"/>
    </source>
</evidence>
<dbReference type="EMBL" id="BLLK01000062">
    <property type="protein sequence ID" value="GFH59043.1"/>
    <property type="molecule type" value="Genomic_DNA"/>
</dbReference>
<comment type="similarity">
    <text evidence="2 11">Belongs to the mitochondrial carrier (TC 2.A.29) family.</text>
</comment>
<keyword evidence="4 10" id="KW-0812">Transmembrane</keyword>
<feature type="chain" id="PRO_5041924088" evidence="14">
    <location>
        <begin position="26"/>
        <end position="440"/>
    </location>
</feature>
<evidence type="ECO:0000313" key="15">
    <source>
        <dbReference type="EMBL" id="GFH59043.1"/>
    </source>
</evidence>
<evidence type="ECO:0000256" key="11">
    <source>
        <dbReference type="RuleBase" id="RU000488"/>
    </source>
</evidence>
<evidence type="ECO:0000256" key="10">
    <source>
        <dbReference type="PROSITE-ProRule" id="PRU00282"/>
    </source>
</evidence>
<keyword evidence="7 13" id="KW-1133">Transmembrane helix</keyword>
<evidence type="ECO:0000256" key="3">
    <source>
        <dbReference type="ARBA" id="ARBA00022448"/>
    </source>
</evidence>
<evidence type="ECO:0000256" key="13">
    <source>
        <dbReference type="SAM" id="Phobius"/>
    </source>
</evidence>
<keyword evidence="16" id="KW-1185">Reference proteome</keyword>
<keyword evidence="6" id="KW-0999">Mitochondrion inner membrane</keyword>
<evidence type="ECO:0000256" key="9">
    <source>
        <dbReference type="ARBA" id="ARBA00023136"/>
    </source>
</evidence>
<feature type="compositionally biased region" description="Basic and acidic residues" evidence="12">
    <location>
        <begin position="75"/>
        <end position="87"/>
    </location>
</feature>
<dbReference type="PANTHER" id="PTHR45671">
    <property type="entry name" value="SOLUTE CARRIER FAMILY 25 (MITOCHONDRIAL CARRIER PHOSPHATE CARRIER), MEMBER 3, LIKE-RELATED-RELATED"/>
    <property type="match status" value="1"/>
</dbReference>
<feature type="repeat" description="Solcar" evidence="10">
    <location>
        <begin position="143"/>
        <end position="229"/>
    </location>
</feature>
<evidence type="ECO:0000256" key="14">
    <source>
        <dbReference type="SAM" id="SignalP"/>
    </source>
</evidence>
<dbReference type="PANTHER" id="PTHR45671:SF12">
    <property type="entry name" value="MITOCHONDRIAL PHOSPHATE CARRIER PROTEIN"/>
    <property type="match status" value="1"/>
</dbReference>
<dbReference type="GO" id="GO:0005743">
    <property type="term" value="C:mitochondrial inner membrane"/>
    <property type="evidence" value="ECO:0007669"/>
    <property type="project" value="UniProtKB-SubCell"/>
</dbReference>
<comment type="subcellular location">
    <subcellularLocation>
        <location evidence="1">Mitochondrion inner membrane</location>
        <topology evidence="1">Multi-pass membrane protein</topology>
    </subcellularLocation>
</comment>
<dbReference type="InterPro" id="IPR044677">
    <property type="entry name" value="SLC25A3/Pic2/Mir1-like"/>
</dbReference>
<evidence type="ECO:0000256" key="12">
    <source>
        <dbReference type="SAM" id="MobiDB-lite"/>
    </source>
</evidence>
<dbReference type="GO" id="GO:0005315">
    <property type="term" value="F:phosphate transmembrane transporter activity"/>
    <property type="evidence" value="ECO:0007669"/>
    <property type="project" value="InterPro"/>
</dbReference>
<evidence type="ECO:0000256" key="7">
    <source>
        <dbReference type="ARBA" id="ARBA00022989"/>
    </source>
</evidence>
<dbReference type="PROSITE" id="PS50920">
    <property type="entry name" value="SOLCAR"/>
    <property type="match status" value="3"/>
</dbReference>
<evidence type="ECO:0000256" key="2">
    <source>
        <dbReference type="ARBA" id="ARBA00006375"/>
    </source>
</evidence>
<evidence type="ECO:0000256" key="5">
    <source>
        <dbReference type="ARBA" id="ARBA00022737"/>
    </source>
</evidence>
<feature type="region of interest" description="Disordered" evidence="12">
    <location>
        <begin position="75"/>
        <end position="98"/>
    </location>
</feature>
<dbReference type="Proteomes" id="UP001054902">
    <property type="component" value="Unassembled WGS sequence"/>
</dbReference>
<feature type="transmembrane region" description="Helical" evidence="13">
    <location>
        <begin position="121"/>
        <end position="140"/>
    </location>
</feature>
<evidence type="ECO:0000256" key="4">
    <source>
        <dbReference type="ARBA" id="ARBA00022692"/>
    </source>
</evidence>
<organism evidence="15 16">
    <name type="scientific">Chaetoceros tenuissimus</name>
    <dbReference type="NCBI Taxonomy" id="426638"/>
    <lineage>
        <taxon>Eukaryota</taxon>
        <taxon>Sar</taxon>
        <taxon>Stramenopiles</taxon>
        <taxon>Ochrophyta</taxon>
        <taxon>Bacillariophyta</taxon>
        <taxon>Coscinodiscophyceae</taxon>
        <taxon>Chaetocerotophycidae</taxon>
        <taxon>Chaetocerotales</taxon>
        <taxon>Chaetocerotaceae</taxon>
        <taxon>Chaetoceros</taxon>
    </lineage>
</organism>
<keyword evidence="8" id="KW-0496">Mitochondrion</keyword>
<sequence>MKYLSYPNIAARVWVILFVATPIKAFQTNPTSPPSKLLSQTRILPTQLWHLPSIDEKYCASRKLYMQPVSFNLDNNEKNEDEKKEMSNHSPSESLEEVDISAHEKEMKKLAKAEKRLKNKIKVTVAGASLLAASLGLIAVSGPGAWRYYLAGGICAAFSHTVATPVDVIKTRKQLDESIKDLSMVKAAIKIMKDDGGPNALLAGLGPTTVGYLIEGAVKFGIYEVSKPIVALMLSWAATMSNLSFIKSKLLGFVICGGMAGTAASIMLCPMEALRIRLVAEPELGSNGWVGGGLTMVKKEGIEGFFKSLPAQLYKQIPYTVTKNVSFDIFTTMSYSTLAALGTDICHKWKVIIPLISAMLASILSCISSQPGDMLLSVMNAEKGSKTTSDFANEIMKENGIPGFFVGIRERFLHVGMIVTIQLFIYDFIKRLVGIAPTGL</sequence>
<evidence type="ECO:0000256" key="6">
    <source>
        <dbReference type="ARBA" id="ARBA00022792"/>
    </source>
</evidence>
<dbReference type="SUPFAM" id="SSF103506">
    <property type="entry name" value="Mitochondrial carrier"/>
    <property type="match status" value="1"/>
</dbReference>
<evidence type="ECO:0000256" key="1">
    <source>
        <dbReference type="ARBA" id="ARBA00004448"/>
    </source>
</evidence>
<feature type="signal peptide" evidence="14">
    <location>
        <begin position="1"/>
        <end position="25"/>
    </location>
</feature>
<comment type="caution">
    <text evidence="15">The sequence shown here is derived from an EMBL/GenBank/DDBJ whole genome shotgun (WGS) entry which is preliminary data.</text>
</comment>
<proteinExistence type="inferred from homology"/>
<feature type="transmembrane region" description="Helical" evidence="13">
    <location>
        <begin position="146"/>
        <end position="166"/>
    </location>
</feature>
<dbReference type="GO" id="GO:1990547">
    <property type="term" value="P:mitochondrial phosphate ion transmembrane transport"/>
    <property type="evidence" value="ECO:0007669"/>
    <property type="project" value="InterPro"/>
</dbReference>
<dbReference type="InterPro" id="IPR018108">
    <property type="entry name" value="MCP_transmembrane"/>
</dbReference>
<feature type="repeat" description="Solcar" evidence="10">
    <location>
        <begin position="248"/>
        <end position="333"/>
    </location>
</feature>
<dbReference type="Pfam" id="PF00153">
    <property type="entry name" value="Mito_carr"/>
    <property type="match status" value="3"/>
</dbReference>
<reference evidence="15 16" key="1">
    <citation type="journal article" date="2021" name="Sci. Rep.">
        <title>The genome of the diatom Chaetoceros tenuissimus carries an ancient integrated fragment of an extant virus.</title>
        <authorList>
            <person name="Hongo Y."/>
            <person name="Kimura K."/>
            <person name="Takaki Y."/>
            <person name="Yoshida Y."/>
            <person name="Baba S."/>
            <person name="Kobayashi G."/>
            <person name="Nagasaki K."/>
            <person name="Hano T."/>
            <person name="Tomaru Y."/>
        </authorList>
    </citation>
    <scope>NUCLEOTIDE SEQUENCE [LARGE SCALE GENOMIC DNA]</scope>
    <source>
        <strain evidence="15 16">NIES-3715</strain>
    </source>
</reference>
<name>A0AAD3HDH8_9STRA</name>
<feature type="repeat" description="Solcar" evidence="10">
    <location>
        <begin position="349"/>
        <end position="432"/>
    </location>
</feature>
<keyword evidence="5" id="KW-0677">Repeat</keyword>
<dbReference type="InterPro" id="IPR023395">
    <property type="entry name" value="MCP_dom_sf"/>
</dbReference>
<keyword evidence="9 10" id="KW-0472">Membrane</keyword>